<dbReference type="Proteomes" id="UP000008718">
    <property type="component" value="Chromosome"/>
</dbReference>
<feature type="DNA-binding region" description="OmpR/PhoB-type" evidence="2">
    <location>
        <begin position="23"/>
        <end position="120"/>
    </location>
</feature>
<evidence type="ECO:0000256" key="2">
    <source>
        <dbReference type="PROSITE-ProRule" id="PRU01091"/>
    </source>
</evidence>
<dbReference type="SMART" id="SM00862">
    <property type="entry name" value="Trans_reg_C"/>
    <property type="match status" value="1"/>
</dbReference>
<dbReference type="InterPro" id="IPR001867">
    <property type="entry name" value="OmpR/PhoB-type_DNA-bd"/>
</dbReference>
<gene>
    <name evidence="4" type="ordered locus">Palpr_0539</name>
</gene>
<dbReference type="eggNOG" id="COG0745">
    <property type="taxonomic scope" value="Bacteria"/>
</dbReference>
<dbReference type="CDD" id="cd00383">
    <property type="entry name" value="trans_reg_C"/>
    <property type="match status" value="1"/>
</dbReference>
<dbReference type="GO" id="GO:0000160">
    <property type="term" value="P:phosphorelay signal transduction system"/>
    <property type="evidence" value="ECO:0007669"/>
    <property type="project" value="InterPro"/>
</dbReference>
<proteinExistence type="predicted"/>
<name>E4T1V4_PALPW</name>
<dbReference type="GO" id="GO:0006355">
    <property type="term" value="P:regulation of DNA-templated transcription"/>
    <property type="evidence" value="ECO:0007669"/>
    <property type="project" value="InterPro"/>
</dbReference>
<dbReference type="KEGG" id="ppn:Palpr_0539"/>
<organism evidence="4 5">
    <name type="scientific">Paludibacter propionicigenes (strain DSM 17365 / JCM 13257 / WB4)</name>
    <dbReference type="NCBI Taxonomy" id="694427"/>
    <lineage>
        <taxon>Bacteria</taxon>
        <taxon>Pseudomonadati</taxon>
        <taxon>Bacteroidota</taxon>
        <taxon>Bacteroidia</taxon>
        <taxon>Bacteroidales</taxon>
        <taxon>Paludibacteraceae</taxon>
        <taxon>Paludibacter</taxon>
    </lineage>
</organism>
<dbReference type="AlphaFoldDB" id="E4T1V4"/>
<dbReference type="GO" id="GO:0003677">
    <property type="term" value="F:DNA binding"/>
    <property type="evidence" value="ECO:0007669"/>
    <property type="project" value="UniProtKB-UniRule"/>
</dbReference>
<reference key="1">
    <citation type="submission" date="2010-11" db="EMBL/GenBank/DDBJ databases">
        <title>The complete genome of Paludibacter propionicigenes DSM 17365.</title>
        <authorList>
            <consortium name="US DOE Joint Genome Institute (JGI-PGF)"/>
            <person name="Lucas S."/>
            <person name="Copeland A."/>
            <person name="Lapidus A."/>
            <person name="Bruce D."/>
            <person name="Goodwin L."/>
            <person name="Pitluck S."/>
            <person name="Kyrpides N."/>
            <person name="Mavromatis K."/>
            <person name="Ivanova N."/>
            <person name="Munk A.C."/>
            <person name="Brettin T."/>
            <person name="Detter J.C."/>
            <person name="Han C."/>
            <person name="Tapia R."/>
            <person name="Land M."/>
            <person name="Hauser L."/>
            <person name="Markowitz V."/>
            <person name="Cheng J.-F."/>
            <person name="Hugenholtz P."/>
            <person name="Woyke T."/>
            <person name="Wu D."/>
            <person name="Gronow S."/>
            <person name="Wellnitz S."/>
            <person name="Brambilla E."/>
            <person name="Klenk H.-P."/>
            <person name="Eisen J.A."/>
        </authorList>
    </citation>
    <scope>NUCLEOTIDE SEQUENCE</scope>
    <source>
        <strain>WB4</strain>
    </source>
</reference>
<evidence type="ECO:0000313" key="5">
    <source>
        <dbReference type="Proteomes" id="UP000008718"/>
    </source>
</evidence>
<dbReference type="InterPro" id="IPR016032">
    <property type="entry name" value="Sig_transdc_resp-reg_C-effctor"/>
</dbReference>
<evidence type="ECO:0000256" key="1">
    <source>
        <dbReference type="ARBA" id="ARBA00023125"/>
    </source>
</evidence>
<accession>E4T1V4</accession>
<dbReference type="STRING" id="694427.Palpr_0539"/>
<dbReference type="HOGENOM" id="CLU_2035722_0_0_10"/>
<dbReference type="Gene3D" id="1.10.10.10">
    <property type="entry name" value="Winged helix-like DNA-binding domain superfamily/Winged helix DNA-binding domain"/>
    <property type="match status" value="1"/>
</dbReference>
<reference evidence="4 5" key="2">
    <citation type="journal article" date="2011" name="Stand. Genomic Sci.">
        <title>Complete genome sequence of Paludibacter propionicigenes type strain (WB4).</title>
        <authorList>
            <person name="Gronow S."/>
            <person name="Munk C."/>
            <person name="Lapidus A."/>
            <person name="Nolan M."/>
            <person name="Lucas S."/>
            <person name="Hammon N."/>
            <person name="Deshpande S."/>
            <person name="Cheng J.F."/>
            <person name="Tapia R."/>
            <person name="Han C."/>
            <person name="Goodwin L."/>
            <person name="Pitluck S."/>
            <person name="Liolios K."/>
            <person name="Ivanova N."/>
            <person name="Mavromatis K."/>
            <person name="Mikhailova N."/>
            <person name="Pati A."/>
            <person name="Chen A."/>
            <person name="Palaniappan K."/>
            <person name="Land M."/>
            <person name="Hauser L."/>
            <person name="Chang Y.J."/>
            <person name="Jeffries C.D."/>
            <person name="Brambilla E."/>
            <person name="Rohde M."/>
            <person name="Goker M."/>
            <person name="Detter J.C."/>
            <person name="Woyke T."/>
            <person name="Bristow J."/>
            <person name="Eisen J.A."/>
            <person name="Markowitz V."/>
            <person name="Hugenholtz P."/>
            <person name="Kyrpides N.C."/>
            <person name="Klenk H.P."/>
        </authorList>
    </citation>
    <scope>NUCLEOTIDE SEQUENCE [LARGE SCALE GENOMIC DNA]</scope>
    <source>
        <strain evidence="5">DSM 17365 / JCM 13257 / WB4</strain>
    </source>
</reference>
<feature type="domain" description="OmpR/PhoB-type" evidence="3">
    <location>
        <begin position="23"/>
        <end position="120"/>
    </location>
</feature>
<dbReference type="EMBL" id="CP002345">
    <property type="protein sequence ID" value="ADQ78698.1"/>
    <property type="molecule type" value="Genomic_DNA"/>
</dbReference>
<dbReference type="PROSITE" id="PS51755">
    <property type="entry name" value="OMPR_PHOB"/>
    <property type="match status" value="1"/>
</dbReference>
<dbReference type="SUPFAM" id="SSF46894">
    <property type="entry name" value="C-terminal effector domain of the bipartite response regulators"/>
    <property type="match status" value="1"/>
</dbReference>
<keyword evidence="5" id="KW-1185">Reference proteome</keyword>
<dbReference type="InterPro" id="IPR036388">
    <property type="entry name" value="WH-like_DNA-bd_sf"/>
</dbReference>
<keyword evidence="1 2" id="KW-0238">DNA-binding</keyword>
<dbReference type="RefSeq" id="WP_013444067.1">
    <property type="nucleotide sequence ID" value="NC_014734.1"/>
</dbReference>
<sequence>MKIENERILLNELDENLRALMIVPSYKLGAYTFNVQTRVLSFNGEETKLTRKETYLFVLFAANVNAMLDRKYMLTTIWKDDNYYNSRSMDVYICKLRKLLSKDPDITIINIHGKGYRIIVNQ</sequence>
<dbReference type="Pfam" id="PF00486">
    <property type="entry name" value="Trans_reg_C"/>
    <property type="match status" value="1"/>
</dbReference>
<evidence type="ECO:0000313" key="4">
    <source>
        <dbReference type="EMBL" id="ADQ78698.1"/>
    </source>
</evidence>
<protein>
    <submittedName>
        <fullName evidence="4">Putative two component transcriptional regulator, winged helix family</fullName>
    </submittedName>
</protein>
<evidence type="ECO:0000259" key="3">
    <source>
        <dbReference type="PROSITE" id="PS51755"/>
    </source>
</evidence>